<feature type="domain" description="CN hydrolase" evidence="3">
    <location>
        <begin position="52"/>
        <end position="292"/>
    </location>
</feature>
<feature type="compositionally biased region" description="Basic residues" evidence="2">
    <location>
        <begin position="1"/>
        <end position="17"/>
    </location>
</feature>
<evidence type="ECO:0000256" key="2">
    <source>
        <dbReference type="SAM" id="MobiDB-lite"/>
    </source>
</evidence>
<dbReference type="GO" id="GO:0016811">
    <property type="term" value="F:hydrolase activity, acting on carbon-nitrogen (but not peptide) bonds, in linear amides"/>
    <property type="evidence" value="ECO:0007669"/>
    <property type="project" value="TreeGrafter"/>
</dbReference>
<dbReference type="AlphaFoldDB" id="A0A2S9JBQ0"/>
<dbReference type="SUPFAM" id="SSF56317">
    <property type="entry name" value="Carbon-nitrogen hydrolase"/>
    <property type="match status" value="1"/>
</dbReference>
<evidence type="ECO:0000313" key="4">
    <source>
        <dbReference type="EMBL" id="PRD50250.1"/>
    </source>
</evidence>
<dbReference type="PROSITE" id="PS50263">
    <property type="entry name" value="CN_HYDROLASE"/>
    <property type="match status" value="1"/>
</dbReference>
<dbReference type="InterPro" id="IPR036526">
    <property type="entry name" value="C-N_Hydrolase_sf"/>
</dbReference>
<evidence type="ECO:0000313" key="5">
    <source>
        <dbReference type="Proteomes" id="UP000238563"/>
    </source>
</evidence>
<proteinExistence type="predicted"/>
<dbReference type="InterPro" id="IPR050345">
    <property type="entry name" value="Aliph_Amidase/BUP"/>
</dbReference>
<sequence length="323" mass="36123">MSAPRPSRRFLHWRQSGKLRGAGESKEEPVKKKRADHVWDVPPSARGRPARLTVATCQFPVSHDINANLTHMLDLIARTASAGADVVHFPECALSGYGAATWPSWDEFEWATLNAAMDRIAGAARAHAIWIVTGSVHWDHAHTRPTNALFVFDDTGAIAGRYDKRRCSINDLRAFAPGDTPLSLDIKGVRCGFLICLDWAFPELWQEHAGKVELVFHSCYTDNVSRDRIEAHTIQPLIQGYAWLYQYAVSSSNSCRPQQNFPSFWIERTGHHGGSAARDETGFILNMLTDDPELDAFCQRVLEFRRSASDGSLYAPYLEANKA</sequence>
<name>A0A2S9JBQ0_9HYPH</name>
<dbReference type="EMBL" id="PVBT01000008">
    <property type="protein sequence ID" value="PRD50250.1"/>
    <property type="molecule type" value="Genomic_DNA"/>
</dbReference>
<gene>
    <name evidence="4" type="ORF">C5750_23355</name>
</gene>
<evidence type="ECO:0000256" key="1">
    <source>
        <dbReference type="ARBA" id="ARBA00022801"/>
    </source>
</evidence>
<dbReference type="InterPro" id="IPR003010">
    <property type="entry name" value="C-N_Hydrolase"/>
</dbReference>
<comment type="caution">
    <text evidence="4">The sequence shown here is derived from an EMBL/GenBank/DDBJ whole genome shotgun (WGS) entry which is preliminary data.</text>
</comment>
<protein>
    <submittedName>
        <fullName evidence="4">Carbon-nitrogen hydrolase family protein</fullName>
    </submittedName>
</protein>
<reference evidence="4 5" key="1">
    <citation type="submission" date="2018-02" db="EMBL/GenBank/DDBJ databases">
        <title>The draft genome of Phyllobacterium myrsinacearum DSM5892.</title>
        <authorList>
            <person name="Li L."/>
            <person name="Liu L."/>
            <person name="Zhang X."/>
            <person name="Wang T."/>
        </authorList>
    </citation>
    <scope>NUCLEOTIDE SEQUENCE [LARGE SCALE GENOMIC DNA]</scope>
    <source>
        <strain evidence="4 5">DSM 5892</strain>
    </source>
</reference>
<organism evidence="4 5">
    <name type="scientific">Phyllobacterium myrsinacearum</name>
    <dbReference type="NCBI Taxonomy" id="28101"/>
    <lineage>
        <taxon>Bacteria</taxon>
        <taxon>Pseudomonadati</taxon>
        <taxon>Pseudomonadota</taxon>
        <taxon>Alphaproteobacteria</taxon>
        <taxon>Hyphomicrobiales</taxon>
        <taxon>Phyllobacteriaceae</taxon>
        <taxon>Phyllobacterium</taxon>
    </lineage>
</organism>
<feature type="compositionally biased region" description="Basic and acidic residues" evidence="2">
    <location>
        <begin position="21"/>
        <end position="30"/>
    </location>
</feature>
<dbReference type="OrthoDB" id="9803803at2"/>
<dbReference type="Proteomes" id="UP000238563">
    <property type="component" value="Unassembled WGS sequence"/>
</dbReference>
<dbReference type="Gene3D" id="3.60.110.10">
    <property type="entry name" value="Carbon-nitrogen hydrolase"/>
    <property type="match status" value="1"/>
</dbReference>
<feature type="region of interest" description="Disordered" evidence="2">
    <location>
        <begin position="1"/>
        <end position="31"/>
    </location>
</feature>
<dbReference type="PANTHER" id="PTHR43674:SF16">
    <property type="entry name" value="CARBON-NITROGEN FAMILY, PUTATIVE (AFU_ORTHOLOGUE AFUA_5G02350)-RELATED"/>
    <property type="match status" value="1"/>
</dbReference>
<dbReference type="PANTHER" id="PTHR43674">
    <property type="entry name" value="NITRILASE C965.09-RELATED"/>
    <property type="match status" value="1"/>
</dbReference>
<dbReference type="Pfam" id="PF00795">
    <property type="entry name" value="CN_hydrolase"/>
    <property type="match status" value="1"/>
</dbReference>
<accession>A0A2S9JBQ0</accession>
<dbReference type="CDD" id="cd07197">
    <property type="entry name" value="nitrilase"/>
    <property type="match status" value="1"/>
</dbReference>
<evidence type="ECO:0000259" key="3">
    <source>
        <dbReference type="PROSITE" id="PS50263"/>
    </source>
</evidence>
<keyword evidence="1 4" id="KW-0378">Hydrolase</keyword>
<keyword evidence="5" id="KW-1185">Reference proteome</keyword>